<reference evidence="3 4" key="1">
    <citation type="journal article" date="2009" name="Genome Biol.">
        <title>Community-wide analysis of microbial genome sequence signatures.</title>
        <authorList>
            <person name="Dick G.J."/>
            <person name="Andersson A.F."/>
            <person name="Baker B.J."/>
            <person name="Simmons S.L."/>
            <person name="Thomas B.C."/>
            <person name="Yelton A.P."/>
            <person name="Banfield J.F."/>
        </authorList>
    </citation>
    <scope>NUCLEOTIDE SEQUENCE [LARGE SCALE GENOMIC DNA]</scope>
    <source>
        <strain evidence="3">ARMAN-2</strain>
    </source>
</reference>
<feature type="transmembrane region" description="Helical" evidence="1">
    <location>
        <begin position="12"/>
        <end position="31"/>
    </location>
</feature>
<evidence type="ECO:0000256" key="1">
    <source>
        <dbReference type="SAM" id="Phobius"/>
    </source>
</evidence>
<reference evidence="3 4" key="2">
    <citation type="journal article" date="2010" name="Proc. Natl. Acad. Sci. U.S.A.">
        <title>Enigmatic, ultrasmall, uncultivated Archaea.</title>
        <authorList>
            <person name="Baker B.J."/>
            <person name="Comolli L.R."/>
            <person name="Dick G.J."/>
            <person name="Hauser L.J."/>
            <person name="Hyatt D."/>
            <person name="Dill B.D."/>
            <person name="Land M.L."/>
            <person name="Verberkmoes N.C."/>
            <person name="Hettich R.L."/>
            <person name="Banfield J.F."/>
        </authorList>
    </citation>
    <scope>NUCLEOTIDE SEQUENCE [LARGE SCALE GENOMIC DNA]</scope>
    <source>
        <strain evidence="3">ARMAN-2</strain>
    </source>
</reference>
<dbReference type="EMBL" id="GG697241">
    <property type="protein sequence ID" value="EET89683.1"/>
    <property type="molecule type" value="Genomic_DNA"/>
</dbReference>
<gene>
    <name evidence="3" type="ORF">UNLARM2_0801</name>
</gene>
<evidence type="ECO:0000259" key="2">
    <source>
        <dbReference type="Pfam" id="PF13386"/>
    </source>
</evidence>
<dbReference type="Proteomes" id="UP000332487">
    <property type="component" value="Unassembled WGS sequence"/>
</dbReference>
<feature type="transmembrane region" description="Helical" evidence="1">
    <location>
        <begin position="164"/>
        <end position="187"/>
    </location>
</feature>
<keyword evidence="1" id="KW-1133">Transmembrane helix</keyword>
<feature type="transmembrane region" description="Helical" evidence="1">
    <location>
        <begin position="81"/>
        <end position="107"/>
    </location>
</feature>
<keyword evidence="1" id="KW-0812">Transmembrane</keyword>
<accession>C7DIA9</accession>
<dbReference type="InterPro" id="IPR039447">
    <property type="entry name" value="UreH-like_TM_dom"/>
</dbReference>
<name>C7DIA9_MICA2</name>
<feature type="transmembrane region" description="Helical" evidence="1">
    <location>
        <begin position="199"/>
        <end position="224"/>
    </location>
</feature>
<feature type="transmembrane region" description="Helical" evidence="1">
    <location>
        <begin position="284"/>
        <end position="303"/>
    </location>
</feature>
<organism evidence="3 4">
    <name type="scientific">Candidatus Micrarchaeum acidiphilum ARMAN-2</name>
    <dbReference type="NCBI Taxonomy" id="425595"/>
    <lineage>
        <taxon>Archaea</taxon>
        <taxon>Candidatus Micrarchaeota</taxon>
        <taxon>Candidatus Micrarchaeia</taxon>
        <taxon>Candidatus Micrarchaeales</taxon>
        <taxon>Candidatus Micrarchaeaceae</taxon>
        <taxon>Candidatus Micrarchaeum</taxon>
    </lineage>
</organism>
<keyword evidence="4" id="KW-1185">Reference proteome</keyword>
<protein>
    <submittedName>
        <fullName evidence="3">Conserved hypothetical membrane protein</fullName>
    </submittedName>
</protein>
<evidence type="ECO:0000313" key="3">
    <source>
        <dbReference type="EMBL" id="EET89683.1"/>
    </source>
</evidence>
<proteinExistence type="predicted"/>
<dbReference type="Pfam" id="PF13386">
    <property type="entry name" value="DsbD_2"/>
    <property type="match status" value="1"/>
</dbReference>
<dbReference type="AlphaFoldDB" id="C7DIA9"/>
<feature type="domain" description="Urease accessory protein UreH-like transmembrane" evidence="2">
    <location>
        <begin position="91"/>
        <end position="236"/>
    </location>
</feature>
<keyword evidence="1" id="KW-0472">Membrane</keyword>
<evidence type="ECO:0000313" key="4">
    <source>
        <dbReference type="Proteomes" id="UP000332487"/>
    </source>
</evidence>
<feature type="transmembrane region" description="Helical" evidence="1">
    <location>
        <begin position="245"/>
        <end position="272"/>
    </location>
</feature>
<sequence length="316" mass="34576">MLNINLFNPTNVDLLSALVIAFILGLIHGITPDEHTWPITFSYAVGSYSTKGGMKAGFIFSSGFTIQRAIMSEVAFFALEGIFITAGAFGVTYIFVGVAMLLAGMYIKNRKIYPHWHFIEEKMAVFTGLHKHNSKYEKLEFEHKINPLESKDADATLKAVPLRLAFLHGLIAGFGFGAFALIIYTVLSPAMPNALWGWVPGALFGLGTMTMQIIFGGVFGRWLTKVKKLTNKGIAFVSRTISSDVLLYGGIAFAVVGSLILAFPGILSFGIITPIKIHNLHNLGVGFFIVIFVVVVISIISYLRAVKKAEDLGYTR</sequence>